<organism evidence="1">
    <name type="scientific">mine drainage metagenome</name>
    <dbReference type="NCBI Taxonomy" id="410659"/>
    <lineage>
        <taxon>unclassified sequences</taxon>
        <taxon>metagenomes</taxon>
        <taxon>ecological metagenomes</taxon>
    </lineage>
</organism>
<dbReference type="EMBL" id="AUZZ01004631">
    <property type="protein sequence ID" value="EQD52413.1"/>
    <property type="molecule type" value="Genomic_DNA"/>
</dbReference>
<dbReference type="AlphaFoldDB" id="T1A685"/>
<reference evidence="1" key="2">
    <citation type="journal article" date="2014" name="ISME J.">
        <title>Microbial stratification in low pH oxic and suboxic macroscopic growths along an acid mine drainage.</title>
        <authorList>
            <person name="Mendez-Garcia C."/>
            <person name="Mesa V."/>
            <person name="Sprenger R.R."/>
            <person name="Richter M."/>
            <person name="Diez M.S."/>
            <person name="Solano J."/>
            <person name="Bargiela R."/>
            <person name="Golyshina O.V."/>
            <person name="Manteca A."/>
            <person name="Ramos J.L."/>
            <person name="Gallego J.R."/>
            <person name="Llorente I."/>
            <person name="Martins Dos Santos V.A."/>
            <person name="Jensen O.N."/>
            <person name="Pelaez A.I."/>
            <person name="Sanchez J."/>
            <person name="Ferrer M."/>
        </authorList>
    </citation>
    <scope>NUCLEOTIDE SEQUENCE</scope>
</reference>
<accession>T1A685</accession>
<sequence length="122" mass="13944">MDFSTGIPPEARTLVVVPTLLTSPHNVESLVEALQVRFLANRDANLHFALLTDLRDAAEETLAEDAPLLQLARDRIEALNERYAEGRNDVFFLLHRPRRWNPHDGIWMGYERKRGKLADLNA</sequence>
<feature type="non-terminal residue" evidence="1">
    <location>
        <position position="122"/>
    </location>
</feature>
<comment type="caution">
    <text evidence="1">The sequence shown here is derived from an EMBL/GenBank/DDBJ whole genome shotgun (WGS) entry which is preliminary data.</text>
</comment>
<reference evidence="1" key="1">
    <citation type="submission" date="2013-08" db="EMBL/GenBank/DDBJ databases">
        <authorList>
            <person name="Mendez C."/>
            <person name="Richter M."/>
            <person name="Ferrer M."/>
            <person name="Sanchez J."/>
        </authorList>
    </citation>
    <scope>NUCLEOTIDE SEQUENCE</scope>
</reference>
<gene>
    <name evidence="1" type="ORF">B2A_06538</name>
</gene>
<name>T1A685_9ZZZZ</name>
<evidence type="ECO:0000313" key="1">
    <source>
        <dbReference type="EMBL" id="EQD52413.1"/>
    </source>
</evidence>
<keyword evidence="1" id="KW-0808">Transferase</keyword>
<protein>
    <submittedName>
        <fullName evidence="1">Glycosyltransferase 36</fullName>
    </submittedName>
</protein>
<proteinExistence type="predicted"/>
<dbReference type="GO" id="GO:0016740">
    <property type="term" value="F:transferase activity"/>
    <property type="evidence" value="ECO:0007669"/>
    <property type="project" value="UniProtKB-KW"/>
</dbReference>